<dbReference type="EMBL" id="OC900620">
    <property type="protein sequence ID" value="CAD7649091.1"/>
    <property type="molecule type" value="Genomic_DNA"/>
</dbReference>
<proteinExistence type="predicted"/>
<evidence type="ECO:0000256" key="1">
    <source>
        <dbReference type="SAM" id="MobiDB-lite"/>
    </source>
</evidence>
<keyword evidence="3" id="KW-1185">Reference proteome</keyword>
<sequence>MSTNLLIVSSSYVSIATIAEKTLSRITRRERQRQPAGRRPDCSLKRWADRPKSRHPFRWRC</sequence>
<dbReference type="Proteomes" id="UP000759131">
    <property type="component" value="Unassembled WGS sequence"/>
</dbReference>
<gene>
    <name evidence="2" type="ORF">OSB1V03_LOCUS22237</name>
</gene>
<name>A0A7R9QLD7_9ACAR</name>
<evidence type="ECO:0000313" key="2">
    <source>
        <dbReference type="EMBL" id="CAD7649091.1"/>
    </source>
</evidence>
<feature type="region of interest" description="Disordered" evidence="1">
    <location>
        <begin position="26"/>
        <end position="61"/>
    </location>
</feature>
<reference evidence="2" key="1">
    <citation type="submission" date="2020-11" db="EMBL/GenBank/DDBJ databases">
        <authorList>
            <person name="Tran Van P."/>
        </authorList>
    </citation>
    <scope>NUCLEOTIDE SEQUENCE</scope>
</reference>
<organism evidence="2">
    <name type="scientific">Medioppia subpectinata</name>
    <dbReference type="NCBI Taxonomy" id="1979941"/>
    <lineage>
        <taxon>Eukaryota</taxon>
        <taxon>Metazoa</taxon>
        <taxon>Ecdysozoa</taxon>
        <taxon>Arthropoda</taxon>
        <taxon>Chelicerata</taxon>
        <taxon>Arachnida</taxon>
        <taxon>Acari</taxon>
        <taxon>Acariformes</taxon>
        <taxon>Sarcoptiformes</taxon>
        <taxon>Oribatida</taxon>
        <taxon>Brachypylina</taxon>
        <taxon>Oppioidea</taxon>
        <taxon>Oppiidae</taxon>
        <taxon>Medioppia</taxon>
    </lineage>
</organism>
<accession>A0A7R9QLD7</accession>
<dbReference type="EMBL" id="CAJPIZ010046045">
    <property type="protein sequence ID" value="CAG2122291.1"/>
    <property type="molecule type" value="Genomic_DNA"/>
</dbReference>
<protein>
    <submittedName>
        <fullName evidence="2">Uncharacterized protein</fullName>
    </submittedName>
</protein>
<feature type="compositionally biased region" description="Basic and acidic residues" evidence="1">
    <location>
        <begin position="27"/>
        <end position="51"/>
    </location>
</feature>
<feature type="compositionally biased region" description="Basic residues" evidence="1">
    <location>
        <begin position="52"/>
        <end position="61"/>
    </location>
</feature>
<evidence type="ECO:0000313" key="3">
    <source>
        <dbReference type="Proteomes" id="UP000759131"/>
    </source>
</evidence>
<dbReference type="AlphaFoldDB" id="A0A7R9QLD7"/>